<dbReference type="Proteomes" id="UP000007434">
    <property type="component" value="Chromosome"/>
</dbReference>
<evidence type="ECO:0000313" key="1">
    <source>
        <dbReference type="EMBL" id="ADQ14181.1"/>
    </source>
</evidence>
<dbReference type="OrthoDB" id="9790012at2"/>
<accession>E4RMW4</accession>
<keyword evidence="2" id="KW-1185">Reference proteome</keyword>
<sequence>MVQRNLISTFSIIAYDPESKEHGVAVQSKFLAVGSMVPWARAKVGAVATQAWGNPSFGPKALDLLEKGKSPEEVIEILKASDPGIDYRQFAVIDAKGRTAAYTGSECSDWAGEITGKNYSVQGNVLVNEKTLQAMADSFENSRGALAERLVKSLRAGQFAGGDKRGRQAAALFVVKEGGGIGGFDDRYIDLRVDDHPQPIEELSRLLKLFYEQRDN</sequence>
<proteinExistence type="predicted"/>
<dbReference type="eggNOG" id="COG3342">
    <property type="taxonomic scope" value="Bacteria"/>
</dbReference>
<dbReference type="PANTHER" id="PTHR39328">
    <property type="entry name" value="BLL2871 PROTEIN"/>
    <property type="match status" value="1"/>
</dbReference>
<dbReference type="EMBL" id="CP002304">
    <property type="protein sequence ID" value="ADQ14181.1"/>
    <property type="molecule type" value="Genomic_DNA"/>
</dbReference>
<reference evidence="1 2" key="2">
    <citation type="journal article" date="2011" name="J. Bacteriol.">
        <title>Complete Genome Sequence of the Haloalkaliphilic, Hydrogen Producing Halanaerobium hydrogenoformans.</title>
        <authorList>
            <person name="Brown S.D."/>
            <person name="Begemann M.B."/>
            <person name="Mormile M.R."/>
            <person name="Wall J.D."/>
            <person name="Han C.S."/>
            <person name="Goodwin L.A."/>
            <person name="Pitluck S."/>
            <person name="Land M.L."/>
            <person name="Hauser L.J."/>
            <person name="Elias D.A."/>
        </authorList>
    </citation>
    <scope>NUCLEOTIDE SEQUENCE [LARGE SCALE GENOMIC DNA]</scope>
    <source>
        <strain evidence="2">sapolanicus</strain>
    </source>
</reference>
<dbReference type="SUPFAM" id="SSF56235">
    <property type="entry name" value="N-terminal nucleophile aminohydrolases (Ntn hydrolases)"/>
    <property type="match status" value="1"/>
</dbReference>
<dbReference type="RefSeq" id="WP_013405273.1">
    <property type="nucleotide sequence ID" value="NC_014654.1"/>
</dbReference>
<dbReference type="InterPro" id="IPR010430">
    <property type="entry name" value="DUF1028"/>
</dbReference>
<dbReference type="Gene3D" id="3.60.20.10">
    <property type="entry name" value="Glutamine Phosphoribosylpyrophosphate, subunit 1, domain 1"/>
    <property type="match status" value="1"/>
</dbReference>
<gene>
    <name evidence="1" type="ordered locus">Halsa_0731</name>
</gene>
<dbReference type="STRING" id="656519.Halsa_0731"/>
<evidence type="ECO:0000313" key="2">
    <source>
        <dbReference type="Proteomes" id="UP000007434"/>
    </source>
</evidence>
<dbReference type="Pfam" id="PF06267">
    <property type="entry name" value="DUF1028"/>
    <property type="match status" value="1"/>
</dbReference>
<organism evidence="1 2">
    <name type="scientific">Halanaerobium hydrogeniformans</name>
    <name type="common">Halanaerobium sp. (strain sapolanicus)</name>
    <dbReference type="NCBI Taxonomy" id="656519"/>
    <lineage>
        <taxon>Bacteria</taxon>
        <taxon>Bacillati</taxon>
        <taxon>Bacillota</taxon>
        <taxon>Clostridia</taxon>
        <taxon>Halanaerobiales</taxon>
        <taxon>Halanaerobiaceae</taxon>
        <taxon>Halanaerobium</taxon>
    </lineage>
</organism>
<dbReference type="PANTHER" id="PTHR39328:SF1">
    <property type="entry name" value="BLL2871 PROTEIN"/>
    <property type="match status" value="1"/>
</dbReference>
<dbReference type="KEGG" id="has:Halsa_0731"/>
<dbReference type="InterPro" id="IPR029055">
    <property type="entry name" value="Ntn_hydrolases_N"/>
</dbReference>
<name>E4RMW4_HALHG</name>
<dbReference type="AlphaFoldDB" id="E4RMW4"/>
<reference evidence="1 2" key="1">
    <citation type="submission" date="2010-11" db="EMBL/GenBank/DDBJ databases">
        <title>Complete sequence of Halanaerobium sp. sapolanicus.</title>
        <authorList>
            <consortium name="US DOE Joint Genome Institute"/>
            <person name="Lucas S."/>
            <person name="Copeland A."/>
            <person name="Lapidus A."/>
            <person name="Cheng J.-F."/>
            <person name="Bruce D."/>
            <person name="Goodwin L."/>
            <person name="Pitluck S."/>
            <person name="Davenport K."/>
            <person name="Detter J.C."/>
            <person name="Han C."/>
            <person name="Tapia R."/>
            <person name="Land M."/>
            <person name="Hauser L."/>
            <person name="Jeffries C."/>
            <person name="Kyrpides N."/>
            <person name="Ivanova N."/>
            <person name="Mikhailova N."/>
            <person name="Begemann M.B."/>
            <person name="Mormile M.R."/>
            <person name="Wall J.D."/>
            <person name="Elias D.A."/>
            <person name="Woyke T."/>
        </authorList>
    </citation>
    <scope>NUCLEOTIDE SEQUENCE [LARGE SCALE GENOMIC DNA]</scope>
    <source>
        <strain evidence="2">sapolanicus</strain>
    </source>
</reference>
<protein>
    <submittedName>
        <fullName evidence="1">Uncharacterized protein</fullName>
    </submittedName>
</protein>
<dbReference type="HOGENOM" id="CLU_068244_1_0_9"/>